<accession>A0A094QMJ6</accession>
<dbReference type="PANTHER" id="PTHR45947">
    <property type="entry name" value="SULFOQUINOVOSYL TRANSFERASE SQD2"/>
    <property type="match status" value="1"/>
</dbReference>
<protein>
    <recommendedName>
        <fullName evidence="1">Glycosyltransferase subfamily 4-like N-terminal domain-containing protein</fullName>
    </recommendedName>
</protein>
<dbReference type="AlphaFoldDB" id="A0A094QMJ6"/>
<feature type="domain" description="Glycosyltransferase subfamily 4-like N-terminal" evidence="1">
    <location>
        <begin position="19"/>
        <end position="176"/>
    </location>
</feature>
<dbReference type="EMBL" id="JNSK01000085">
    <property type="protein sequence ID" value="KGA15761.1"/>
    <property type="molecule type" value="Genomic_DNA"/>
</dbReference>
<dbReference type="SUPFAM" id="SSF53756">
    <property type="entry name" value="UDP-Glycosyltransferase/glycogen phosphorylase"/>
    <property type="match status" value="1"/>
</dbReference>
<evidence type="ECO:0000313" key="2">
    <source>
        <dbReference type="EMBL" id="KGA15761.1"/>
    </source>
</evidence>
<dbReference type="InterPro" id="IPR050194">
    <property type="entry name" value="Glycosyltransferase_grp1"/>
</dbReference>
<organism evidence="2">
    <name type="scientific">freshwater metagenome</name>
    <dbReference type="NCBI Taxonomy" id="449393"/>
    <lineage>
        <taxon>unclassified sequences</taxon>
        <taxon>metagenomes</taxon>
        <taxon>ecological metagenomes</taxon>
    </lineage>
</organism>
<name>A0A094QMJ6_9ZZZZ</name>
<comment type="caution">
    <text evidence="2">The sequence shown here is derived from an EMBL/GenBank/DDBJ whole genome shotgun (WGS) entry which is preliminary data.</text>
</comment>
<dbReference type="InterPro" id="IPR028098">
    <property type="entry name" value="Glyco_trans_4-like_N"/>
</dbReference>
<sequence length="390" mass="42057">MITTPLRIGIVCPYSWDVPGGVQNHIRDLAEFLLNNGHHVEVLAPASESEDLPSYVVSAGKAVSIPYNGAVARVLFGVGANNRVRNWINDGDFDLLHLHEPAIPSLSLLACWAGEGAMVGTFHAAAKYQKAIVAIGPILEPVIEKLSARIAVSEAARLTLTAHLETDAIVIPNGIYADNYRDGTPQIKWQGNTIGFLGRFEEDRKGLPVLLEALPIISRFIPDIRVLIAGPGDSEEVLEKVNPELRNRIEFLGKISEKDKADFLASVSLYIAPNTGGESFGIILAEAMAGGAAVVASDIPAFAAVLGDGEFGALFESENSESLAKVIIDLLRNDEKRIALAAAGAIHSQRFDWSQVGEEIFEVYEIAMVKGQKVALTSDSRSWTRLLGRD</sequence>
<dbReference type="Pfam" id="PF13692">
    <property type="entry name" value="Glyco_trans_1_4"/>
    <property type="match status" value="1"/>
</dbReference>
<dbReference type="PANTHER" id="PTHR45947:SF3">
    <property type="entry name" value="SULFOQUINOVOSYL TRANSFERASE SQD2"/>
    <property type="match status" value="1"/>
</dbReference>
<dbReference type="GO" id="GO:0016757">
    <property type="term" value="F:glycosyltransferase activity"/>
    <property type="evidence" value="ECO:0007669"/>
    <property type="project" value="TreeGrafter"/>
</dbReference>
<gene>
    <name evidence="2" type="ORF">GM50_16415</name>
</gene>
<proteinExistence type="predicted"/>
<dbReference type="Gene3D" id="3.40.50.2000">
    <property type="entry name" value="Glycogen Phosphorylase B"/>
    <property type="match status" value="2"/>
</dbReference>
<evidence type="ECO:0000259" key="1">
    <source>
        <dbReference type="Pfam" id="PF13439"/>
    </source>
</evidence>
<dbReference type="Pfam" id="PF13439">
    <property type="entry name" value="Glyco_transf_4"/>
    <property type="match status" value="1"/>
</dbReference>
<dbReference type="CDD" id="cd03801">
    <property type="entry name" value="GT4_PimA-like"/>
    <property type="match status" value="1"/>
</dbReference>
<reference evidence="2" key="1">
    <citation type="submission" date="2014-05" db="EMBL/GenBank/DDBJ databases">
        <title>Key roles for freshwater Actinobacteria revealed by deep metagenomic sequencing.</title>
        <authorList>
            <person name="Ghai R."/>
            <person name="Mizuno C.M."/>
            <person name="Picazo A."/>
            <person name="Camacho A."/>
            <person name="Rodriguez-Valera F."/>
        </authorList>
    </citation>
    <scope>NUCLEOTIDE SEQUENCE</scope>
</reference>